<dbReference type="AlphaFoldDB" id="A0A381UTY6"/>
<sequence>MRTFLAVLIFLVAAPVSGSKILRVGRGDRVGTGFVIASKTTGDKHYALMITAKHVVDTTAGNAWAKNLDKTLVAIPHSVGGSNVHVWMDGSGNDIAAFAVETSELWKPYTIGIAEAGKVYLAYGYGSGTFKATKLKTKYRLEGTVRQGDSGGPIFNDGCQIVGMAVEITGTGNPPVWTHTNAVEPEVIGDFAKRVLAKIKWLCPPGGT</sequence>
<organism evidence="1">
    <name type="scientific">marine metagenome</name>
    <dbReference type="NCBI Taxonomy" id="408172"/>
    <lineage>
        <taxon>unclassified sequences</taxon>
        <taxon>metagenomes</taxon>
        <taxon>ecological metagenomes</taxon>
    </lineage>
</organism>
<evidence type="ECO:0000313" key="1">
    <source>
        <dbReference type="EMBL" id="SVA31606.1"/>
    </source>
</evidence>
<name>A0A381UTY6_9ZZZZ</name>
<reference evidence="1" key="1">
    <citation type="submission" date="2018-05" db="EMBL/GenBank/DDBJ databases">
        <authorList>
            <person name="Lanie J.A."/>
            <person name="Ng W.-L."/>
            <person name="Kazmierczak K.M."/>
            <person name="Andrzejewski T.M."/>
            <person name="Davidsen T.M."/>
            <person name="Wayne K.J."/>
            <person name="Tettelin H."/>
            <person name="Glass J.I."/>
            <person name="Rusch D."/>
            <person name="Podicherti R."/>
            <person name="Tsui H.-C.T."/>
            <person name="Winkler M.E."/>
        </authorList>
    </citation>
    <scope>NUCLEOTIDE SEQUENCE</scope>
</reference>
<proteinExistence type="predicted"/>
<protein>
    <recommendedName>
        <fullName evidence="2">Peptidase S1 domain-containing protein</fullName>
    </recommendedName>
</protein>
<dbReference type="InterPro" id="IPR043504">
    <property type="entry name" value="Peptidase_S1_PA_chymotrypsin"/>
</dbReference>
<evidence type="ECO:0008006" key="2">
    <source>
        <dbReference type="Google" id="ProtNLM"/>
    </source>
</evidence>
<dbReference type="SUPFAM" id="SSF50494">
    <property type="entry name" value="Trypsin-like serine proteases"/>
    <property type="match status" value="1"/>
</dbReference>
<gene>
    <name evidence="1" type="ORF">METZ01_LOCUS84460</name>
</gene>
<dbReference type="Pfam" id="PF13365">
    <property type="entry name" value="Trypsin_2"/>
    <property type="match status" value="1"/>
</dbReference>
<dbReference type="InterPro" id="IPR009003">
    <property type="entry name" value="Peptidase_S1_PA"/>
</dbReference>
<dbReference type="EMBL" id="UINC01007135">
    <property type="protein sequence ID" value="SVA31606.1"/>
    <property type="molecule type" value="Genomic_DNA"/>
</dbReference>
<accession>A0A381UTY6</accession>
<dbReference type="Gene3D" id="2.40.10.10">
    <property type="entry name" value="Trypsin-like serine proteases"/>
    <property type="match status" value="2"/>
</dbReference>